<organism evidence="4 5">
    <name type="scientific">Flavobacterium rhizophilum</name>
    <dbReference type="NCBI Taxonomy" id="3163296"/>
    <lineage>
        <taxon>Bacteria</taxon>
        <taxon>Pseudomonadati</taxon>
        <taxon>Bacteroidota</taxon>
        <taxon>Flavobacteriia</taxon>
        <taxon>Flavobacteriales</taxon>
        <taxon>Flavobacteriaceae</taxon>
        <taxon>Flavobacterium</taxon>
    </lineage>
</organism>
<dbReference type="RefSeq" id="WP_408074820.1">
    <property type="nucleotide sequence ID" value="NZ_JBELQB010000006.1"/>
</dbReference>
<protein>
    <submittedName>
        <fullName evidence="4">DUF4349 domain-containing protein</fullName>
    </submittedName>
</protein>
<feature type="coiled-coil region" evidence="1">
    <location>
        <begin position="161"/>
        <end position="208"/>
    </location>
</feature>
<name>A0ABW8YDL6_9FLAO</name>
<dbReference type="PROSITE" id="PS51257">
    <property type="entry name" value="PROKAR_LIPOPROTEIN"/>
    <property type="match status" value="1"/>
</dbReference>
<keyword evidence="2" id="KW-1133">Transmembrane helix</keyword>
<evidence type="ECO:0000259" key="3">
    <source>
        <dbReference type="Pfam" id="PF14257"/>
    </source>
</evidence>
<keyword evidence="1" id="KW-0175">Coiled coil</keyword>
<evidence type="ECO:0000256" key="1">
    <source>
        <dbReference type="SAM" id="Coils"/>
    </source>
</evidence>
<sequence>MKKFLAIFSFAALLLSCKETVKEAYYDELSDVEEVPALMASAPLSPENYNSDEMSGYIQAKQTEAKIIKTATLRFETQNLETTAGNIKQAIGKFNGQVQSDEERNEYNTVSRSLTIRVPSGSFDNFIDEISKGVSYFDRKEISSRDVTEEYIDTESRIKTKKALEARYLELLKKANKVSEMLEIEKELSEIREEIESKQARLQYLENQVSYSTVYIYFYKTVAEKQGATVSYGAKLGNALKSGFNSLSSFFIGLIQIWPFILIFVIVFILIRRRIKRKKQ</sequence>
<evidence type="ECO:0000313" key="4">
    <source>
        <dbReference type="EMBL" id="MFL9837827.1"/>
    </source>
</evidence>
<proteinExistence type="predicted"/>
<keyword evidence="2" id="KW-0812">Transmembrane</keyword>
<dbReference type="Proteomes" id="UP001629059">
    <property type="component" value="Unassembled WGS sequence"/>
</dbReference>
<dbReference type="Pfam" id="PF14257">
    <property type="entry name" value="DUF4349"/>
    <property type="match status" value="1"/>
</dbReference>
<comment type="caution">
    <text evidence="4">The sequence shown here is derived from an EMBL/GenBank/DDBJ whole genome shotgun (WGS) entry which is preliminary data.</text>
</comment>
<gene>
    <name evidence="4" type="ORF">ABS768_09985</name>
</gene>
<keyword evidence="2" id="KW-0472">Membrane</keyword>
<feature type="transmembrane region" description="Helical" evidence="2">
    <location>
        <begin position="250"/>
        <end position="271"/>
    </location>
</feature>
<evidence type="ECO:0000313" key="5">
    <source>
        <dbReference type="Proteomes" id="UP001629059"/>
    </source>
</evidence>
<keyword evidence="5" id="KW-1185">Reference proteome</keyword>
<dbReference type="InterPro" id="IPR025645">
    <property type="entry name" value="DUF4349"/>
</dbReference>
<accession>A0ABW8YDL6</accession>
<dbReference type="EMBL" id="JBELQB010000006">
    <property type="protein sequence ID" value="MFL9837827.1"/>
    <property type="molecule type" value="Genomic_DNA"/>
</dbReference>
<reference evidence="4 5" key="1">
    <citation type="submission" date="2024-06" db="EMBL/GenBank/DDBJ databases">
        <authorList>
            <person name="Kaempfer P."/>
            <person name="Viver T."/>
        </authorList>
    </citation>
    <scope>NUCLEOTIDE SEQUENCE [LARGE SCALE GENOMIC DNA]</scope>
    <source>
        <strain evidence="4 5">ST-75</strain>
    </source>
</reference>
<evidence type="ECO:0000256" key="2">
    <source>
        <dbReference type="SAM" id="Phobius"/>
    </source>
</evidence>
<feature type="domain" description="DUF4349" evidence="3">
    <location>
        <begin position="66"/>
        <end position="271"/>
    </location>
</feature>